<comment type="catalytic activity">
    <reaction evidence="1">
        <text>ATP + protein L-histidine = ADP + protein N-phospho-L-histidine.</text>
        <dbReference type="EC" id="2.7.13.3"/>
    </reaction>
</comment>
<dbReference type="InterPro" id="IPR011712">
    <property type="entry name" value="Sig_transdc_His_kin_sub3_dim/P"/>
</dbReference>
<keyword evidence="8" id="KW-0902">Two-component regulatory system</keyword>
<evidence type="ECO:0000256" key="8">
    <source>
        <dbReference type="ARBA" id="ARBA00023012"/>
    </source>
</evidence>
<evidence type="ECO:0000259" key="11">
    <source>
        <dbReference type="PROSITE" id="PS50109"/>
    </source>
</evidence>
<dbReference type="EMBL" id="JAVRHZ010000004">
    <property type="protein sequence ID" value="MDT0556081.1"/>
    <property type="molecule type" value="Genomic_DNA"/>
</dbReference>
<dbReference type="CDD" id="cd16917">
    <property type="entry name" value="HATPase_UhpB-NarQ-NarX-like"/>
    <property type="match status" value="1"/>
</dbReference>
<dbReference type="Gene3D" id="1.20.5.1930">
    <property type="match status" value="1"/>
</dbReference>
<dbReference type="InterPro" id="IPR011990">
    <property type="entry name" value="TPR-like_helical_dom_sf"/>
</dbReference>
<name>A0ABU2YD15_9FLAO</name>
<dbReference type="InterPro" id="IPR005467">
    <property type="entry name" value="His_kinase_dom"/>
</dbReference>
<evidence type="ECO:0000256" key="4">
    <source>
        <dbReference type="ARBA" id="ARBA00022679"/>
    </source>
</evidence>
<evidence type="ECO:0000256" key="5">
    <source>
        <dbReference type="ARBA" id="ARBA00022741"/>
    </source>
</evidence>
<protein>
    <recommendedName>
        <fullName evidence="2">histidine kinase</fullName>
        <ecNumber evidence="2">2.7.13.3</ecNumber>
    </recommendedName>
</protein>
<gene>
    <name evidence="12" type="ORF">RM538_08705</name>
</gene>
<evidence type="ECO:0000256" key="9">
    <source>
        <dbReference type="SAM" id="Coils"/>
    </source>
</evidence>
<keyword evidence="10" id="KW-0472">Membrane</keyword>
<dbReference type="Gene3D" id="1.25.40.10">
    <property type="entry name" value="Tetratricopeptide repeat domain"/>
    <property type="match status" value="1"/>
</dbReference>
<dbReference type="SUPFAM" id="SSF55874">
    <property type="entry name" value="ATPase domain of HSP90 chaperone/DNA topoisomerase II/histidine kinase"/>
    <property type="match status" value="1"/>
</dbReference>
<keyword evidence="5" id="KW-0547">Nucleotide-binding</keyword>
<dbReference type="InterPro" id="IPR050482">
    <property type="entry name" value="Sensor_HK_TwoCompSys"/>
</dbReference>
<keyword evidence="10" id="KW-0812">Transmembrane</keyword>
<evidence type="ECO:0000313" key="13">
    <source>
        <dbReference type="Proteomes" id="UP001254488"/>
    </source>
</evidence>
<dbReference type="SUPFAM" id="SSF48452">
    <property type="entry name" value="TPR-like"/>
    <property type="match status" value="1"/>
</dbReference>
<dbReference type="Gene3D" id="3.30.565.10">
    <property type="entry name" value="Histidine kinase-like ATPase, C-terminal domain"/>
    <property type="match status" value="1"/>
</dbReference>
<dbReference type="SMART" id="SM00387">
    <property type="entry name" value="HATPase_c"/>
    <property type="match status" value="1"/>
</dbReference>
<feature type="transmembrane region" description="Helical" evidence="10">
    <location>
        <begin position="389"/>
        <end position="407"/>
    </location>
</feature>
<evidence type="ECO:0000256" key="10">
    <source>
        <dbReference type="SAM" id="Phobius"/>
    </source>
</evidence>
<dbReference type="Pfam" id="PF07730">
    <property type="entry name" value="HisKA_3"/>
    <property type="match status" value="1"/>
</dbReference>
<keyword evidence="7" id="KW-0067">ATP-binding</keyword>
<organism evidence="12 13">
    <name type="scientific">Patiriisocius hiemis</name>
    <dbReference type="NCBI Taxonomy" id="3075604"/>
    <lineage>
        <taxon>Bacteria</taxon>
        <taxon>Pseudomonadati</taxon>
        <taxon>Bacteroidota</taxon>
        <taxon>Flavobacteriia</taxon>
        <taxon>Flavobacteriales</taxon>
        <taxon>Flavobacteriaceae</taxon>
        <taxon>Patiriisocius</taxon>
    </lineage>
</organism>
<evidence type="ECO:0000256" key="7">
    <source>
        <dbReference type="ARBA" id="ARBA00022840"/>
    </source>
</evidence>
<comment type="caution">
    <text evidence="12">The sequence shown here is derived from an EMBL/GenBank/DDBJ whole genome shotgun (WGS) entry which is preliminary data.</text>
</comment>
<evidence type="ECO:0000256" key="6">
    <source>
        <dbReference type="ARBA" id="ARBA00022777"/>
    </source>
</evidence>
<dbReference type="Pfam" id="PF02518">
    <property type="entry name" value="HATPase_c"/>
    <property type="match status" value="1"/>
</dbReference>
<dbReference type="PROSITE" id="PS50109">
    <property type="entry name" value="HIS_KIN"/>
    <property type="match status" value="1"/>
</dbReference>
<dbReference type="GO" id="GO:0016301">
    <property type="term" value="F:kinase activity"/>
    <property type="evidence" value="ECO:0007669"/>
    <property type="project" value="UniProtKB-KW"/>
</dbReference>
<dbReference type="RefSeq" id="WP_311333033.1">
    <property type="nucleotide sequence ID" value="NZ_JAVRHZ010000004.1"/>
</dbReference>
<sequence>MLIILFGFLSITFSFSQEVLKQKIDSTLLSIKNIEDYDQKKAAYFKINRQVSLKGGDNYQELFTYIITQDNSALSKAVNYLTHAKKVSQKGDIDKSIDYKLAGLKFAKELDDEYLIIEYYIGFGTSYAYKNEPDKSLFYLNQAEELAIKEENRSYLWSVFYQKGVLEVTRKNYEVATNHYLKMWEEIKDYENTSRKRFALYILVDYFSQIDKPLELAKFTGLLADAYQEANPNLPSGHMPIKNIFEKNTDSENIPRLKKAITISDSLNNINSLAYSSIALANTYLANKRSKEAVSTLNRAIKKVESTQKPQVLIDLYTKMETAAVAASDFENACKYKAREGKIRDSLASERMQENIAEVEVKYDTEKKERKIAEQNLELKKEEQQKQNSVYGLIALVALLLLSFLFFRYRLKSQRTIASQTEEIQKQEITELQQKNKLLALNSMIEGQEAERLRIAKDLHDSLGGLLSTVKAHFTTIQNEIKQLEEFNLTDKTNHLIDEACIEVRRISYNMMPHALSISGLKGAIEDFGTQLNDEGYTTTIEISNLPDIENTKEVMIYRLIQEIISNIRKHAEAKEVLIQLLGNEEGVNLIIEDDGKGFNYKKAVKKGGLGLKSINSRVQFLDGTIDWDTQKNEGTSVLINIPIS</sequence>
<keyword evidence="6 12" id="KW-0418">Kinase</keyword>
<dbReference type="Proteomes" id="UP001254488">
    <property type="component" value="Unassembled WGS sequence"/>
</dbReference>
<evidence type="ECO:0000256" key="1">
    <source>
        <dbReference type="ARBA" id="ARBA00000085"/>
    </source>
</evidence>
<keyword evidence="3" id="KW-0597">Phosphoprotein</keyword>
<accession>A0ABU2YD15</accession>
<dbReference type="InterPro" id="IPR036890">
    <property type="entry name" value="HATPase_C_sf"/>
</dbReference>
<dbReference type="PANTHER" id="PTHR24421:SF10">
    <property type="entry name" value="NITRATE_NITRITE SENSOR PROTEIN NARQ"/>
    <property type="match status" value="1"/>
</dbReference>
<feature type="domain" description="Histidine kinase" evidence="11">
    <location>
        <begin position="454"/>
        <end position="645"/>
    </location>
</feature>
<keyword evidence="13" id="KW-1185">Reference proteome</keyword>
<keyword evidence="10" id="KW-1133">Transmembrane helix</keyword>
<dbReference type="InterPro" id="IPR003594">
    <property type="entry name" value="HATPase_dom"/>
</dbReference>
<evidence type="ECO:0000256" key="3">
    <source>
        <dbReference type="ARBA" id="ARBA00022553"/>
    </source>
</evidence>
<evidence type="ECO:0000313" key="12">
    <source>
        <dbReference type="EMBL" id="MDT0556081.1"/>
    </source>
</evidence>
<feature type="coiled-coil region" evidence="9">
    <location>
        <begin position="349"/>
        <end position="385"/>
    </location>
</feature>
<evidence type="ECO:0000256" key="2">
    <source>
        <dbReference type="ARBA" id="ARBA00012438"/>
    </source>
</evidence>
<dbReference type="PANTHER" id="PTHR24421">
    <property type="entry name" value="NITRATE/NITRITE SENSOR PROTEIN NARX-RELATED"/>
    <property type="match status" value="1"/>
</dbReference>
<proteinExistence type="predicted"/>
<reference evidence="12 13" key="1">
    <citation type="submission" date="2023-09" db="EMBL/GenBank/DDBJ databases">
        <authorList>
            <person name="Rey-Velasco X."/>
        </authorList>
    </citation>
    <scope>NUCLEOTIDE SEQUENCE [LARGE SCALE GENOMIC DNA]</scope>
    <source>
        <strain evidence="12 13">W242</strain>
    </source>
</reference>
<keyword evidence="4" id="KW-0808">Transferase</keyword>
<dbReference type="EC" id="2.7.13.3" evidence="2"/>
<keyword evidence="9" id="KW-0175">Coiled coil</keyword>